<dbReference type="AlphaFoldDB" id="A0A3N2DKK3"/>
<dbReference type="PROSITE" id="PS50234">
    <property type="entry name" value="VWFA"/>
    <property type="match status" value="1"/>
</dbReference>
<dbReference type="SUPFAM" id="SSF53300">
    <property type="entry name" value="vWA-like"/>
    <property type="match status" value="1"/>
</dbReference>
<dbReference type="InterPro" id="IPR011047">
    <property type="entry name" value="Quinoprotein_ADH-like_sf"/>
</dbReference>
<feature type="domain" description="VWFA" evidence="2">
    <location>
        <begin position="203"/>
        <end position="457"/>
    </location>
</feature>
<dbReference type="InterPro" id="IPR002035">
    <property type="entry name" value="VWF_A"/>
</dbReference>
<protein>
    <submittedName>
        <fullName evidence="3">Type IV pilus assembly protein PilY1</fullName>
    </submittedName>
</protein>
<reference evidence="3 4" key="1">
    <citation type="submission" date="2018-11" db="EMBL/GenBank/DDBJ databases">
        <title>Genomic Encyclopedia of Type Strains, Phase IV (KMG-IV): sequencing the most valuable type-strain genomes for metagenomic binning, comparative biology and taxonomic classification.</title>
        <authorList>
            <person name="Goeker M."/>
        </authorList>
    </citation>
    <scope>NUCLEOTIDE SEQUENCE [LARGE SCALE GENOMIC DNA]</scope>
    <source>
        <strain evidence="3 4">DSM 100316</strain>
    </source>
</reference>
<dbReference type="Gene3D" id="3.40.50.410">
    <property type="entry name" value="von Willebrand factor, type A domain"/>
    <property type="match status" value="1"/>
</dbReference>
<comment type="caution">
    <text evidence="3">The sequence shown here is derived from an EMBL/GenBank/DDBJ whole genome shotgun (WGS) entry which is preliminary data.</text>
</comment>
<keyword evidence="1" id="KW-0732">Signal</keyword>
<gene>
    <name evidence="3" type="ORF">EDC56_2977</name>
</gene>
<proteinExistence type="predicted"/>
<dbReference type="InterPro" id="IPR036465">
    <property type="entry name" value="vWFA_dom_sf"/>
</dbReference>
<evidence type="ECO:0000313" key="4">
    <source>
        <dbReference type="Proteomes" id="UP000275394"/>
    </source>
</evidence>
<dbReference type="OrthoDB" id="7156875at2"/>
<evidence type="ECO:0000256" key="1">
    <source>
        <dbReference type="SAM" id="SignalP"/>
    </source>
</evidence>
<dbReference type="SUPFAM" id="SSF50998">
    <property type="entry name" value="Quinoprotein alcohol dehydrogenase-like"/>
    <property type="match status" value="1"/>
</dbReference>
<name>A0A3N2DKK3_9GAMM</name>
<sequence>MIITTNPSVKAIACCLLFWFGSAIADDTEIYVKDAASQAPTKQPNVLMILDSSGSMAWKVAGPPYDPNTTYVGTVKNDRLYVYRNYTGGLARGNVHSIPLDRNRCTSATAYFNSEAGKLNPVYEDKFSVYRQKSSYKRGWMYQLNAYTGDNNVIECKKDRETEQGNYPRKGAYVKYSSRYTNDIDDSINWDGKNDNNVDYAKTYKLVTDNYHRYVEWVKTLPDLDIRTEVMKETATNLVDDSEGLNIGLMRFNGSSHGGYVISDFLDVSVDANKEALKGVINDIPAGGGTPLAETMSEAARFYRGEKVSYGKDNNYKSVSASRSSDTTRYKTPIVDACQKNYVVLLTDGVPESDNGADDDINTRSALTGDDKCKSVSKATTPGQSCLDEAAKWLYETDHSTSSLGTNLAGKQNIVTYMIGFNIEAAKPLIDATALAGGGKSYAANSANELKTVFEDIFARIVASDGSFAAPSVTVNAFNRLRHREDMYYAAFRPKETDNWQGNVKKFTITSGGKILDKDRAVAVDGATGQFKESSTSLWVTDGQPDGISVEAGGFADQLPAERKLYTSIDGSTDDGAIDLTLPSSRVRESNTGLTTELLGAGVDPDKRKMVLDWANDKFVADPLHSTPVVISYGATEASPDDVVYAMTNLGFLHALNGETGEEYFAYIPQALLPNLTSYYDEEVLSSGNNSNKTYGLDGPISAWIDNPVGAVTSEDRVNLFLAMRRGGGNYYALDVTDKSAPKLKWVIKGGEGDFAKLAQTWSTAKKAKIRWWCDDEPTTKGTTKCYRDVLIFSGGYDTVHDQATAATSEDKGAAVYIVDAETGERLWMAGDGVGNAGLSLDMQNSIAADVSIIDFDADGFIDSAYAVDILGKVWRFDFKKNLPNKVKNLVTGGLIADLGGSFNDGGGNAQVRRFYYAPDISLQGEYLAISVGSGYRAHPLETTVNDRLYVLFDRFVGTSPNNPDDQTKRYNYVGDFESIITESDLKDVSVASSAFVTEADIAEANDVFANASQEAASARQDADDKQKIVDTANAEHAVDNTNPAATNAQIQAAEAADALATEKEALAAEKQALIPREENDSSASYTGGDLYGWYMDLPGHGEKILAETTIYGGNVYFTSYIPPGQGSQSCTPGIGSGRLYARNITSGETGYSDGVSYIDLASAGIPSEAAVIYTKDTSGSGDTEKTTSKPIVCVGTECQDVIGESPLKRSYWEEQ</sequence>
<evidence type="ECO:0000313" key="3">
    <source>
        <dbReference type="EMBL" id="ROS00331.1"/>
    </source>
</evidence>
<dbReference type="RefSeq" id="WP_123713291.1">
    <property type="nucleotide sequence ID" value="NZ_RKHR01000005.1"/>
</dbReference>
<feature type="chain" id="PRO_5018058573" evidence="1">
    <location>
        <begin position="26"/>
        <end position="1216"/>
    </location>
</feature>
<feature type="signal peptide" evidence="1">
    <location>
        <begin position="1"/>
        <end position="25"/>
    </location>
</feature>
<accession>A0A3N2DKK3</accession>
<dbReference type="Proteomes" id="UP000275394">
    <property type="component" value="Unassembled WGS sequence"/>
</dbReference>
<organism evidence="3 4">
    <name type="scientific">Sinobacterium caligoides</name>
    <dbReference type="NCBI Taxonomy" id="933926"/>
    <lineage>
        <taxon>Bacteria</taxon>
        <taxon>Pseudomonadati</taxon>
        <taxon>Pseudomonadota</taxon>
        <taxon>Gammaproteobacteria</taxon>
        <taxon>Cellvibrionales</taxon>
        <taxon>Spongiibacteraceae</taxon>
        <taxon>Sinobacterium</taxon>
    </lineage>
</organism>
<evidence type="ECO:0000259" key="2">
    <source>
        <dbReference type="PROSITE" id="PS50234"/>
    </source>
</evidence>
<keyword evidence="4" id="KW-1185">Reference proteome</keyword>
<dbReference type="EMBL" id="RKHR01000005">
    <property type="protein sequence ID" value="ROS00331.1"/>
    <property type="molecule type" value="Genomic_DNA"/>
</dbReference>